<dbReference type="PROSITE" id="PS50088">
    <property type="entry name" value="ANK_REPEAT"/>
    <property type="match status" value="1"/>
</dbReference>
<evidence type="ECO:0000313" key="3">
    <source>
        <dbReference type="Proteomes" id="UP000276215"/>
    </source>
</evidence>
<accession>A0A3N4J5Q4</accession>
<name>A0A3N4J5Q4_9PEZI</name>
<dbReference type="InterPro" id="IPR036770">
    <property type="entry name" value="Ankyrin_rpt-contain_sf"/>
</dbReference>
<dbReference type="Proteomes" id="UP000276215">
    <property type="component" value="Unassembled WGS sequence"/>
</dbReference>
<dbReference type="AlphaFoldDB" id="A0A3N4J5Q4"/>
<reference evidence="2 3" key="1">
    <citation type="journal article" date="2018" name="Nat. Ecol. Evol.">
        <title>Pezizomycetes genomes reveal the molecular basis of ectomycorrhizal truffle lifestyle.</title>
        <authorList>
            <person name="Murat C."/>
            <person name="Payen T."/>
            <person name="Noel B."/>
            <person name="Kuo A."/>
            <person name="Morin E."/>
            <person name="Chen J."/>
            <person name="Kohler A."/>
            <person name="Krizsan K."/>
            <person name="Balestrini R."/>
            <person name="Da Silva C."/>
            <person name="Montanini B."/>
            <person name="Hainaut M."/>
            <person name="Levati E."/>
            <person name="Barry K.W."/>
            <person name="Belfiori B."/>
            <person name="Cichocki N."/>
            <person name="Clum A."/>
            <person name="Dockter R.B."/>
            <person name="Fauchery L."/>
            <person name="Guy J."/>
            <person name="Iotti M."/>
            <person name="Le Tacon F."/>
            <person name="Lindquist E.A."/>
            <person name="Lipzen A."/>
            <person name="Malagnac F."/>
            <person name="Mello A."/>
            <person name="Molinier V."/>
            <person name="Miyauchi S."/>
            <person name="Poulain J."/>
            <person name="Riccioni C."/>
            <person name="Rubini A."/>
            <person name="Sitrit Y."/>
            <person name="Splivallo R."/>
            <person name="Traeger S."/>
            <person name="Wang M."/>
            <person name="Zifcakova L."/>
            <person name="Wipf D."/>
            <person name="Zambonelli A."/>
            <person name="Paolocci F."/>
            <person name="Nowrousian M."/>
            <person name="Ottonello S."/>
            <person name="Baldrian P."/>
            <person name="Spatafora J.W."/>
            <person name="Henrissat B."/>
            <person name="Nagy L.G."/>
            <person name="Aury J.M."/>
            <person name="Wincker P."/>
            <person name="Grigoriev I.V."/>
            <person name="Bonfante P."/>
            <person name="Martin F.M."/>
        </authorList>
    </citation>
    <scope>NUCLEOTIDE SEQUENCE [LARGE SCALE GENOMIC DNA]</scope>
    <source>
        <strain evidence="2 3">120613-1</strain>
    </source>
</reference>
<gene>
    <name evidence="2" type="ORF">L873DRAFT_1815679</name>
</gene>
<protein>
    <submittedName>
        <fullName evidence="2">Uncharacterized protein</fullName>
    </submittedName>
</protein>
<dbReference type="Gene3D" id="1.25.40.20">
    <property type="entry name" value="Ankyrin repeat-containing domain"/>
    <property type="match status" value="1"/>
</dbReference>
<organism evidence="2 3">
    <name type="scientific">Choiromyces venosus 120613-1</name>
    <dbReference type="NCBI Taxonomy" id="1336337"/>
    <lineage>
        <taxon>Eukaryota</taxon>
        <taxon>Fungi</taxon>
        <taxon>Dikarya</taxon>
        <taxon>Ascomycota</taxon>
        <taxon>Pezizomycotina</taxon>
        <taxon>Pezizomycetes</taxon>
        <taxon>Pezizales</taxon>
        <taxon>Tuberaceae</taxon>
        <taxon>Choiromyces</taxon>
    </lineage>
</organism>
<evidence type="ECO:0000313" key="2">
    <source>
        <dbReference type="EMBL" id="RPA93515.1"/>
    </source>
</evidence>
<dbReference type="InterPro" id="IPR002110">
    <property type="entry name" value="Ankyrin_rpt"/>
</dbReference>
<keyword evidence="3" id="KW-1185">Reference proteome</keyword>
<dbReference type="SUPFAM" id="SSF48403">
    <property type="entry name" value="Ankyrin repeat"/>
    <property type="match status" value="1"/>
</dbReference>
<evidence type="ECO:0000256" key="1">
    <source>
        <dbReference type="PROSITE-ProRule" id="PRU00023"/>
    </source>
</evidence>
<dbReference type="EMBL" id="ML120450">
    <property type="protein sequence ID" value="RPA93515.1"/>
    <property type="molecule type" value="Genomic_DNA"/>
</dbReference>
<proteinExistence type="predicted"/>
<sequence>MTDICISYLSLEEFASDPLVPVDTYSIMKKSFDNYLQKYAFLDYAARHWTDHFRDLKDQQMELFEFTRLICEAGCSRFLTWLQVYWFHVEHSYKCPKDWTHLMIASWLGQGTVVARLLEEGGDIHARDEIYGTALNSAASREHEDITKMLLQRNVKAYLYGNEYNILQVKRPLGLTRLVHN</sequence>
<dbReference type="OrthoDB" id="194358at2759"/>
<feature type="repeat" description="ANK" evidence="1">
    <location>
        <begin position="97"/>
        <end position="129"/>
    </location>
</feature>
<keyword evidence="1" id="KW-0040">ANK repeat</keyword>